<evidence type="ECO:0000313" key="2">
    <source>
        <dbReference type="Proteomes" id="UP001610334"/>
    </source>
</evidence>
<sequence>MAEPFLYKEIQWYWERQNKEPPPITQLLRTLVFRPHLAVYVRKLHMDGHVYTRYENRHTCSEIAVPCHELDDLIAAIQRTGVPFRDTWIQELRHGSIYAVVALLLAQLPNLRCLYLNGAFTRQTTVIGMVLRSALCEPNGYELPKFQHLQEVSFLMPQWEDEARDALAFFYLRNIERISALIENAPQFKWPGVQPPLLSKLKALDLTHIRQKYLGKLLLVTPNLTSLRWFWYYDLGVRDDFITRTVELDQIPSALSHVRSSLTELTLKAACEAGANTHWYPGVKVNGSLSGIADFDMVKRFQVPLVFLVGFSRNPATRLRDVVPRNVELLIITDDLKVQNVDDVEPDCPQWEWDDCAIINSLSSWPEDAAEFTPHLRQVRLLFSDIWHDENEWPSEMRDRLREVGARVGVQVELIDLQAEM</sequence>
<evidence type="ECO:0000313" key="1">
    <source>
        <dbReference type="EMBL" id="KAL2803404.1"/>
    </source>
</evidence>
<keyword evidence="2" id="KW-1185">Reference proteome</keyword>
<reference evidence="1 2" key="1">
    <citation type="submission" date="2024-07" db="EMBL/GenBank/DDBJ databases">
        <title>Section-level genome sequencing and comparative genomics of Aspergillus sections Usti and Cavernicolus.</title>
        <authorList>
            <consortium name="Lawrence Berkeley National Laboratory"/>
            <person name="Nybo J.L."/>
            <person name="Vesth T.C."/>
            <person name="Theobald S."/>
            <person name="Frisvad J.C."/>
            <person name="Larsen T.O."/>
            <person name="Kjaerboelling I."/>
            <person name="Rothschild-Mancinelli K."/>
            <person name="Lyhne E.K."/>
            <person name="Kogle M.E."/>
            <person name="Barry K."/>
            <person name="Clum A."/>
            <person name="Na H."/>
            <person name="Ledsgaard L."/>
            <person name="Lin J."/>
            <person name="Lipzen A."/>
            <person name="Kuo A."/>
            <person name="Riley R."/>
            <person name="Mondo S."/>
            <person name="Labutti K."/>
            <person name="Haridas S."/>
            <person name="Pangalinan J."/>
            <person name="Salamov A.A."/>
            <person name="Simmons B.A."/>
            <person name="Magnuson J.K."/>
            <person name="Chen J."/>
            <person name="Drula E."/>
            <person name="Henrissat B."/>
            <person name="Wiebenga A."/>
            <person name="Lubbers R.J."/>
            <person name="Gomes A.C."/>
            <person name="Makela M.R."/>
            <person name="Stajich J."/>
            <person name="Grigoriev I.V."/>
            <person name="Mortensen U.H."/>
            <person name="De Vries R.P."/>
            <person name="Baker S.E."/>
            <person name="Andersen M.R."/>
        </authorList>
    </citation>
    <scope>NUCLEOTIDE SEQUENCE [LARGE SCALE GENOMIC DNA]</scope>
    <source>
        <strain evidence="1 2">CBS 588.65</strain>
    </source>
</reference>
<name>A0ABR4GWH3_9EURO</name>
<comment type="caution">
    <text evidence="1">The sequence shown here is derived from an EMBL/GenBank/DDBJ whole genome shotgun (WGS) entry which is preliminary data.</text>
</comment>
<dbReference type="EMBL" id="JBFXLT010000140">
    <property type="protein sequence ID" value="KAL2803404.1"/>
    <property type="molecule type" value="Genomic_DNA"/>
</dbReference>
<gene>
    <name evidence="1" type="ORF">BJX63DRAFT_437001</name>
</gene>
<dbReference type="Proteomes" id="UP001610334">
    <property type="component" value="Unassembled WGS sequence"/>
</dbReference>
<organism evidence="1 2">
    <name type="scientific">Aspergillus granulosus</name>
    <dbReference type="NCBI Taxonomy" id="176169"/>
    <lineage>
        <taxon>Eukaryota</taxon>
        <taxon>Fungi</taxon>
        <taxon>Dikarya</taxon>
        <taxon>Ascomycota</taxon>
        <taxon>Pezizomycotina</taxon>
        <taxon>Eurotiomycetes</taxon>
        <taxon>Eurotiomycetidae</taxon>
        <taxon>Eurotiales</taxon>
        <taxon>Aspergillaceae</taxon>
        <taxon>Aspergillus</taxon>
        <taxon>Aspergillus subgen. Nidulantes</taxon>
    </lineage>
</organism>
<protein>
    <submittedName>
        <fullName evidence="1">Uncharacterized protein</fullName>
    </submittedName>
</protein>
<proteinExistence type="predicted"/>
<accession>A0ABR4GWH3</accession>